<keyword evidence="2" id="KW-0229">DNA integration</keyword>
<dbReference type="InterPro" id="IPR002104">
    <property type="entry name" value="Integrase_catalytic"/>
</dbReference>
<evidence type="ECO:0000313" key="7">
    <source>
        <dbReference type="Proteomes" id="UP000219621"/>
    </source>
</evidence>
<dbReference type="PANTHER" id="PTHR30629">
    <property type="entry name" value="PROPHAGE INTEGRASE"/>
    <property type="match status" value="1"/>
</dbReference>
<dbReference type="AlphaFoldDB" id="A0A286G3T8"/>
<dbReference type="PANTHER" id="PTHR30629:SF2">
    <property type="entry name" value="PROPHAGE INTEGRASE INTS-RELATED"/>
    <property type="match status" value="1"/>
</dbReference>
<dbReference type="InterPro" id="IPR025166">
    <property type="entry name" value="Integrase_DNA_bind_dom"/>
</dbReference>
<organism evidence="6 7">
    <name type="scientific">Caenispirillum bisanense</name>
    <dbReference type="NCBI Taxonomy" id="414052"/>
    <lineage>
        <taxon>Bacteria</taxon>
        <taxon>Pseudomonadati</taxon>
        <taxon>Pseudomonadota</taxon>
        <taxon>Alphaproteobacteria</taxon>
        <taxon>Rhodospirillales</taxon>
        <taxon>Novispirillaceae</taxon>
        <taxon>Caenispirillum</taxon>
    </lineage>
</organism>
<reference evidence="6 7" key="1">
    <citation type="submission" date="2017-09" db="EMBL/GenBank/DDBJ databases">
        <authorList>
            <person name="Ehlers B."/>
            <person name="Leendertz F.H."/>
        </authorList>
    </citation>
    <scope>NUCLEOTIDE SEQUENCE [LARGE SCALE GENOMIC DNA]</scope>
    <source>
        <strain evidence="6 7">USBA 140</strain>
    </source>
</reference>
<name>A0A286G3T8_9PROT</name>
<dbReference type="InterPro" id="IPR010998">
    <property type="entry name" value="Integrase_recombinase_N"/>
</dbReference>
<dbReference type="Gene3D" id="1.10.443.10">
    <property type="entry name" value="Intergrase catalytic core"/>
    <property type="match status" value="1"/>
</dbReference>
<keyword evidence="3" id="KW-0238">DNA-binding</keyword>
<dbReference type="GO" id="GO:0006310">
    <property type="term" value="P:DNA recombination"/>
    <property type="evidence" value="ECO:0007669"/>
    <property type="project" value="UniProtKB-KW"/>
</dbReference>
<dbReference type="InterPro" id="IPR013762">
    <property type="entry name" value="Integrase-like_cat_sf"/>
</dbReference>
<dbReference type="OrthoDB" id="9795573at2"/>
<proteinExistence type="inferred from homology"/>
<dbReference type="Gene3D" id="3.30.160.390">
    <property type="entry name" value="Integrase, DNA-binding domain"/>
    <property type="match status" value="1"/>
</dbReference>
<dbReference type="Proteomes" id="UP000219621">
    <property type="component" value="Unassembled WGS sequence"/>
</dbReference>
<comment type="similarity">
    <text evidence="1">Belongs to the 'phage' integrase family.</text>
</comment>
<dbReference type="EMBL" id="OCNJ01000001">
    <property type="protein sequence ID" value="SOD90201.1"/>
    <property type="molecule type" value="Genomic_DNA"/>
</dbReference>
<dbReference type="InterPro" id="IPR050808">
    <property type="entry name" value="Phage_Integrase"/>
</dbReference>
<dbReference type="InterPro" id="IPR038488">
    <property type="entry name" value="Integrase_DNA-bd_sf"/>
</dbReference>
<evidence type="ECO:0000256" key="1">
    <source>
        <dbReference type="ARBA" id="ARBA00008857"/>
    </source>
</evidence>
<dbReference type="PROSITE" id="PS51898">
    <property type="entry name" value="TYR_RECOMBINASE"/>
    <property type="match status" value="1"/>
</dbReference>
<keyword evidence="7" id="KW-1185">Reference proteome</keyword>
<evidence type="ECO:0000256" key="2">
    <source>
        <dbReference type="ARBA" id="ARBA00022908"/>
    </source>
</evidence>
<dbReference type="SUPFAM" id="SSF56349">
    <property type="entry name" value="DNA breaking-rejoining enzymes"/>
    <property type="match status" value="1"/>
</dbReference>
<dbReference type="Gene3D" id="1.10.150.130">
    <property type="match status" value="1"/>
</dbReference>
<protein>
    <submittedName>
        <fullName evidence="6">Phage integrase family protein</fullName>
    </submittedName>
</protein>
<dbReference type="RefSeq" id="WP_097277359.1">
    <property type="nucleotide sequence ID" value="NZ_OCNJ01000001.1"/>
</dbReference>
<dbReference type="GO" id="GO:0003677">
    <property type="term" value="F:DNA binding"/>
    <property type="evidence" value="ECO:0007669"/>
    <property type="project" value="UniProtKB-KW"/>
</dbReference>
<accession>A0A286G3T8</accession>
<dbReference type="InterPro" id="IPR011010">
    <property type="entry name" value="DNA_brk_join_enz"/>
</dbReference>
<gene>
    <name evidence="6" type="ORF">SAMN05421508_101473</name>
</gene>
<sequence length="458" mass="49913">MAAPKKLTDTRANSARGRAKASGAAVDMAAGLAVPGLQLRTTRTGQQAWTLRLRFGGKQLRLNLGIFPAVDREAARAKALGLIQAARDGNDPAAVLHPPAAPTTPAKATLREAWSLYAATRTAVRSAGQEQRRMELHVFPRLGDLAVEDAMTAAVLVPHLEALAHQPTTRPAKARGGRPQGAAGGLTAEANRVYTTLRAFAAWARRRRMIRENPFDADGIERPVKEEPSERRQREETERVLDLAELAALWRGLDDDPSPTLRALLRLLMLVPLRREEVTELSWAEYEPEGAAEDYRGPLLRIAADRMKGTRPAVVPLPARAAALVEERRDAAGLSPFVFPGRSAKAAFKGWRNGARRAIEALQRELPEAAPFTIRDIRRSVASALVRDLGADELLVKRILQHSTRAALGVTAVYQKSKRLREQAAVLQAWADLLVATAEGREAPGNVVQIKRPVGLPL</sequence>
<dbReference type="GO" id="GO:0015074">
    <property type="term" value="P:DNA integration"/>
    <property type="evidence" value="ECO:0007669"/>
    <property type="project" value="UniProtKB-KW"/>
</dbReference>
<feature type="domain" description="Tyr recombinase" evidence="5">
    <location>
        <begin position="236"/>
        <end position="428"/>
    </location>
</feature>
<evidence type="ECO:0000259" key="5">
    <source>
        <dbReference type="PROSITE" id="PS51898"/>
    </source>
</evidence>
<evidence type="ECO:0000313" key="6">
    <source>
        <dbReference type="EMBL" id="SOD90201.1"/>
    </source>
</evidence>
<keyword evidence="4" id="KW-0233">DNA recombination</keyword>
<evidence type="ECO:0000256" key="4">
    <source>
        <dbReference type="ARBA" id="ARBA00023172"/>
    </source>
</evidence>
<dbReference type="Pfam" id="PF13356">
    <property type="entry name" value="Arm-DNA-bind_3"/>
    <property type="match status" value="1"/>
</dbReference>
<evidence type="ECO:0000256" key="3">
    <source>
        <dbReference type="ARBA" id="ARBA00023125"/>
    </source>
</evidence>